<protein>
    <recommendedName>
        <fullName evidence="2">Stage 0 sporulation protein A homolog</fullName>
    </recommendedName>
</protein>
<dbReference type="InterPro" id="IPR001789">
    <property type="entry name" value="Sig_transdc_resp-reg_receiver"/>
</dbReference>
<comment type="caution">
    <text evidence="13">The sequence shown here is derived from an EMBL/GenBank/DDBJ whole genome shotgun (WGS) entry which is preliminary data.</text>
</comment>
<proteinExistence type="predicted"/>
<dbReference type="Gene3D" id="3.40.50.2300">
    <property type="match status" value="1"/>
</dbReference>
<gene>
    <name evidence="13" type="ORF">IAB77_02465</name>
</gene>
<dbReference type="EMBL" id="DVGA01000030">
    <property type="protein sequence ID" value="HIQ78104.1"/>
    <property type="molecule type" value="Genomic_DNA"/>
</dbReference>
<evidence type="ECO:0000256" key="5">
    <source>
        <dbReference type="ARBA" id="ARBA00023012"/>
    </source>
</evidence>
<dbReference type="Proteomes" id="UP000824262">
    <property type="component" value="Unassembled WGS sequence"/>
</dbReference>
<organism evidence="13 14">
    <name type="scientific">Candidatus Scatomorpha intestinavium</name>
    <dbReference type="NCBI Taxonomy" id="2840922"/>
    <lineage>
        <taxon>Bacteria</taxon>
        <taxon>Bacillati</taxon>
        <taxon>Bacillota</taxon>
        <taxon>Clostridia</taxon>
        <taxon>Eubacteriales</taxon>
        <taxon>Candidatus Scatomorpha</taxon>
    </lineage>
</organism>
<dbReference type="InterPro" id="IPR011006">
    <property type="entry name" value="CheY-like_superfamily"/>
</dbReference>
<evidence type="ECO:0000256" key="4">
    <source>
        <dbReference type="ARBA" id="ARBA00022553"/>
    </source>
</evidence>
<evidence type="ECO:0000256" key="8">
    <source>
        <dbReference type="ARBA" id="ARBA00023163"/>
    </source>
</evidence>
<dbReference type="PANTHER" id="PTHR42713">
    <property type="entry name" value="HISTIDINE KINASE-RELATED"/>
    <property type="match status" value="1"/>
</dbReference>
<feature type="domain" description="HTH araC/xylS-type" evidence="11">
    <location>
        <begin position="155"/>
        <end position="253"/>
    </location>
</feature>
<dbReference type="Gene3D" id="1.10.10.60">
    <property type="entry name" value="Homeodomain-like"/>
    <property type="match status" value="2"/>
</dbReference>
<dbReference type="GO" id="GO:0000160">
    <property type="term" value="P:phosphorelay signal transduction system"/>
    <property type="evidence" value="ECO:0007669"/>
    <property type="project" value="UniProtKB-KW"/>
</dbReference>
<comment type="subcellular location">
    <subcellularLocation>
        <location evidence="1">Cytoplasm</location>
    </subcellularLocation>
</comment>
<evidence type="ECO:0000313" key="13">
    <source>
        <dbReference type="EMBL" id="HIQ78104.1"/>
    </source>
</evidence>
<keyword evidence="7" id="KW-0238">DNA-binding</keyword>
<dbReference type="SMART" id="SM00448">
    <property type="entry name" value="REC"/>
    <property type="match status" value="1"/>
</dbReference>
<evidence type="ECO:0000313" key="14">
    <source>
        <dbReference type="Proteomes" id="UP000824262"/>
    </source>
</evidence>
<keyword evidence="5" id="KW-0902">Two-component regulatory system</keyword>
<dbReference type="SMART" id="SM00342">
    <property type="entry name" value="HTH_ARAC"/>
    <property type="match status" value="1"/>
</dbReference>
<dbReference type="AlphaFoldDB" id="A0A9D0ZEX6"/>
<reference evidence="13" key="2">
    <citation type="journal article" date="2021" name="PeerJ">
        <title>Extensive microbial diversity within the chicken gut microbiome revealed by metagenomics and culture.</title>
        <authorList>
            <person name="Gilroy R."/>
            <person name="Ravi A."/>
            <person name="Getino M."/>
            <person name="Pursley I."/>
            <person name="Horton D.L."/>
            <person name="Alikhan N.F."/>
            <person name="Baker D."/>
            <person name="Gharbi K."/>
            <person name="Hall N."/>
            <person name="Watson M."/>
            <person name="Adriaenssens E.M."/>
            <person name="Foster-Nyarko E."/>
            <person name="Jarju S."/>
            <person name="Secka A."/>
            <person name="Antonio M."/>
            <person name="Oren A."/>
            <person name="Chaudhuri R.R."/>
            <person name="La Ragione R."/>
            <person name="Hildebrand F."/>
            <person name="Pallen M.J."/>
        </authorList>
    </citation>
    <scope>NUCLEOTIDE SEQUENCE</scope>
    <source>
        <strain evidence="13">ChiBcolR7-354</strain>
    </source>
</reference>
<dbReference type="GO" id="GO:0005737">
    <property type="term" value="C:cytoplasm"/>
    <property type="evidence" value="ECO:0007669"/>
    <property type="project" value="UniProtKB-SubCell"/>
</dbReference>
<reference evidence="13" key="1">
    <citation type="submission" date="2020-10" db="EMBL/GenBank/DDBJ databases">
        <authorList>
            <person name="Gilroy R."/>
        </authorList>
    </citation>
    <scope>NUCLEOTIDE SEQUENCE</scope>
    <source>
        <strain evidence="13">ChiBcolR7-354</strain>
    </source>
</reference>
<keyword evidence="3" id="KW-0963">Cytoplasm</keyword>
<evidence type="ECO:0000256" key="2">
    <source>
        <dbReference type="ARBA" id="ARBA00018672"/>
    </source>
</evidence>
<evidence type="ECO:0000256" key="9">
    <source>
        <dbReference type="ARBA" id="ARBA00024867"/>
    </source>
</evidence>
<dbReference type="SUPFAM" id="SSF52172">
    <property type="entry name" value="CheY-like"/>
    <property type="match status" value="1"/>
</dbReference>
<evidence type="ECO:0000256" key="6">
    <source>
        <dbReference type="ARBA" id="ARBA00023015"/>
    </source>
</evidence>
<dbReference type="GO" id="GO:0003700">
    <property type="term" value="F:DNA-binding transcription factor activity"/>
    <property type="evidence" value="ECO:0007669"/>
    <property type="project" value="InterPro"/>
</dbReference>
<evidence type="ECO:0000256" key="7">
    <source>
        <dbReference type="ARBA" id="ARBA00023125"/>
    </source>
</evidence>
<sequence>MYRLLIVDDEKDICENLKYLIDWERYGVDCIMTANTYESAIDIAVDFQPHMALVDISLNDGHWGYELVEHLRSVCRGTVICMISGYDDFSFVQRSMKAGAKDYLLKPIDVRELTEYLEHTIVNDLHGTLPQADVPSAEIDPVLCREYSQFSKITNKIILIVKSSYRSSLSLTSIAEIFHMSSKYIGRIFLRDTGLKFSEYLMVYRMLMARNLIVNTKEKISAIALSVGYSQINNFYVHFKSYFNVSPSSLRRYSSAVGPDAPEEEEP</sequence>
<keyword evidence="4 10" id="KW-0597">Phosphoprotein</keyword>
<dbReference type="InterPro" id="IPR018062">
    <property type="entry name" value="HTH_AraC-typ_CS"/>
</dbReference>
<evidence type="ECO:0000256" key="10">
    <source>
        <dbReference type="PROSITE-ProRule" id="PRU00169"/>
    </source>
</evidence>
<comment type="function">
    <text evidence="9">May play the central regulatory role in sporulation. It may be an element of the effector pathway responsible for the activation of sporulation genes in response to nutritional stress. Spo0A may act in concert with spo0H (a sigma factor) to control the expression of some genes that are critical to the sporulation process.</text>
</comment>
<evidence type="ECO:0000256" key="1">
    <source>
        <dbReference type="ARBA" id="ARBA00004496"/>
    </source>
</evidence>
<accession>A0A9D0ZEX6</accession>
<feature type="domain" description="Response regulatory" evidence="12">
    <location>
        <begin position="3"/>
        <end position="121"/>
    </location>
</feature>
<name>A0A9D0ZEX6_9FIRM</name>
<dbReference type="GO" id="GO:0043565">
    <property type="term" value="F:sequence-specific DNA binding"/>
    <property type="evidence" value="ECO:0007669"/>
    <property type="project" value="InterPro"/>
</dbReference>
<evidence type="ECO:0000256" key="3">
    <source>
        <dbReference type="ARBA" id="ARBA00022490"/>
    </source>
</evidence>
<dbReference type="PROSITE" id="PS01124">
    <property type="entry name" value="HTH_ARAC_FAMILY_2"/>
    <property type="match status" value="1"/>
</dbReference>
<dbReference type="PANTHER" id="PTHR42713:SF3">
    <property type="entry name" value="TRANSCRIPTIONAL REGULATORY PROTEIN HPTR"/>
    <property type="match status" value="1"/>
</dbReference>
<dbReference type="PROSITE" id="PS00041">
    <property type="entry name" value="HTH_ARAC_FAMILY_1"/>
    <property type="match status" value="1"/>
</dbReference>
<keyword evidence="8" id="KW-0804">Transcription</keyword>
<feature type="modified residue" description="4-aspartylphosphate" evidence="10">
    <location>
        <position position="55"/>
    </location>
</feature>
<dbReference type="InterPro" id="IPR009057">
    <property type="entry name" value="Homeodomain-like_sf"/>
</dbReference>
<dbReference type="InterPro" id="IPR051552">
    <property type="entry name" value="HptR"/>
</dbReference>
<dbReference type="InterPro" id="IPR018060">
    <property type="entry name" value="HTH_AraC"/>
</dbReference>
<keyword evidence="6" id="KW-0805">Transcription regulation</keyword>
<dbReference type="SUPFAM" id="SSF46689">
    <property type="entry name" value="Homeodomain-like"/>
    <property type="match status" value="1"/>
</dbReference>
<dbReference type="Pfam" id="PF12833">
    <property type="entry name" value="HTH_18"/>
    <property type="match status" value="1"/>
</dbReference>
<dbReference type="CDD" id="cd17536">
    <property type="entry name" value="REC_YesN-like"/>
    <property type="match status" value="1"/>
</dbReference>
<dbReference type="PROSITE" id="PS50110">
    <property type="entry name" value="RESPONSE_REGULATORY"/>
    <property type="match status" value="1"/>
</dbReference>
<evidence type="ECO:0000259" key="12">
    <source>
        <dbReference type="PROSITE" id="PS50110"/>
    </source>
</evidence>
<dbReference type="Pfam" id="PF00072">
    <property type="entry name" value="Response_reg"/>
    <property type="match status" value="1"/>
</dbReference>
<evidence type="ECO:0000259" key="11">
    <source>
        <dbReference type="PROSITE" id="PS01124"/>
    </source>
</evidence>